<evidence type="ECO:0000313" key="3">
    <source>
        <dbReference type="EMBL" id="MEY8762431.1"/>
    </source>
</evidence>
<feature type="domain" description="Phosphotyrosine protein phosphatase I" evidence="2">
    <location>
        <begin position="3"/>
        <end position="128"/>
    </location>
</feature>
<evidence type="ECO:0000259" key="2">
    <source>
        <dbReference type="SMART" id="SM00226"/>
    </source>
</evidence>
<dbReference type="PANTHER" id="PTHR43428">
    <property type="entry name" value="ARSENATE REDUCTASE"/>
    <property type="match status" value="1"/>
</dbReference>
<evidence type="ECO:0000313" key="4">
    <source>
        <dbReference type="Proteomes" id="UP001565220"/>
    </source>
</evidence>
<dbReference type="PANTHER" id="PTHR43428:SF1">
    <property type="entry name" value="ARSENATE REDUCTASE"/>
    <property type="match status" value="1"/>
</dbReference>
<keyword evidence="4" id="KW-1185">Reference proteome</keyword>
<dbReference type="Pfam" id="PF01451">
    <property type="entry name" value="LMWPc"/>
    <property type="match status" value="1"/>
</dbReference>
<protein>
    <submittedName>
        <fullName evidence="3">Arsenate reductase ArsC</fullName>
        <ecNumber evidence="3">1.20.4.4</ecNumber>
    </submittedName>
</protein>
<organism evidence="3 4">
    <name type="scientific">Clostridium lapidicellarium</name>
    <dbReference type="NCBI Taxonomy" id="3240931"/>
    <lineage>
        <taxon>Bacteria</taxon>
        <taxon>Bacillati</taxon>
        <taxon>Bacillota</taxon>
        <taxon>Clostridia</taxon>
        <taxon>Eubacteriales</taxon>
        <taxon>Clostridiaceae</taxon>
        <taxon>Clostridium</taxon>
    </lineage>
</organism>
<evidence type="ECO:0000256" key="1">
    <source>
        <dbReference type="ARBA" id="ARBA00022849"/>
    </source>
</evidence>
<dbReference type="Gene3D" id="3.40.50.2300">
    <property type="match status" value="1"/>
</dbReference>
<keyword evidence="3" id="KW-0560">Oxidoreductase</keyword>
<gene>
    <name evidence="3" type="ORF">AB8S09_02030</name>
</gene>
<reference evidence="3 4" key="1">
    <citation type="submission" date="2024-08" db="EMBL/GenBank/DDBJ databases">
        <title>Clostridium lapicellarii sp. nov., and Clostridium renhuaiense sp. nov., two species isolated from the mud in a fermentation cellar used for producing sauce-flavour Chinese liquors.</title>
        <authorList>
            <person name="Yang F."/>
            <person name="Wang H."/>
            <person name="Chen L.Q."/>
            <person name="Zhou N."/>
            <person name="Lu J.J."/>
            <person name="Pu X.X."/>
            <person name="Wan B."/>
            <person name="Wang L."/>
            <person name="Liu S.J."/>
        </authorList>
    </citation>
    <scope>NUCLEOTIDE SEQUENCE [LARGE SCALE GENOMIC DNA]</scope>
    <source>
        <strain evidence="3 4">MT-113</strain>
    </source>
</reference>
<dbReference type="InterPro" id="IPR036196">
    <property type="entry name" value="Ptyr_pPase_sf"/>
</dbReference>
<dbReference type="SMART" id="SM00226">
    <property type="entry name" value="LMWPc"/>
    <property type="match status" value="1"/>
</dbReference>
<keyword evidence="1" id="KW-0059">Arsenical resistance</keyword>
<dbReference type="Proteomes" id="UP001565220">
    <property type="component" value="Unassembled WGS sequence"/>
</dbReference>
<dbReference type="EC" id="1.20.4.4" evidence="3"/>
<accession>A0ABV4DT61</accession>
<dbReference type="RefSeq" id="WP_179978075.1">
    <property type="nucleotide sequence ID" value="NZ_JBGFFE010000002.1"/>
</dbReference>
<dbReference type="EMBL" id="JBGFFE010000002">
    <property type="protein sequence ID" value="MEY8762431.1"/>
    <property type="molecule type" value="Genomic_DNA"/>
</dbReference>
<dbReference type="SUPFAM" id="SSF52788">
    <property type="entry name" value="Phosphotyrosine protein phosphatases I"/>
    <property type="match status" value="1"/>
</dbReference>
<sequence length="136" mass="15392">MKPKVAFICVHNSCRSQMAEAIGRLYGSEVFDSYSAGTEIKSGINKDAIRVIKKLYSINISETQHVKLIDDLPQIDVVVKMGCNVTCPFLPSKYEEDWGLEDPTGKNDEEFIKTAKIIEEKVKNLIKKIENKEIKL</sequence>
<proteinExistence type="predicted"/>
<name>A0ABV4DT61_9CLOT</name>
<dbReference type="GO" id="GO:0030612">
    <property type="term" value="F:arsenate reductase (thioredoxin) activity"/>
    <property type="evidence" value="ECO:0007669"/>
    <property type="project" value="UniProtKB-EC"/>
</dbReference>
<dbReference type="InterPro" id="IPR023485">
    <property type="entry name" value="Ptyr_pPase"/>
</dbReference>
<dbReference type="CDD" id="cd16345">
    <property type="entry name" value="LMWP_ArsC"/>
    <property type="match status" value="1"/>
</dbReference>
<comment type="caution">
    <text evidence="3">The sequence shown here is derived from an EMBL/GenBank/DDBJ whole genome shotgun (WGS) entry which is preliminary data.</text>
</comment>